<keyword evidence="10" id="KW-1185">Reference proteome</keyword>
<dbReference type="OrthoDB" id="9813719at2"/>
<comment type="similarity">
    <text evidence="6 7">Belongs to the class I-like SAM-binding methyltransferase superfamily. C5-methyltransferase family.</text>
</comment>
<sequence>MALPRVVSLFSGAGGLDLGFQQAGFELAFAVDNSAWAIKTHQRNFKKTKSVAADLIELQPAGVLAQLSRVLEDGVSIGVIGGPPCQGFSRANPAALATDPRNNLPILYLEIVEALQEKYDVQFVLFENVVGIKDLKHETAFKSILAKFLELGLTQKVDEYCALDFGVPQNRRRVIISAFASPTAANAFAPQTVPREHLDARTAISGLPDPAFFDRDLSPEDIPHHPNHWTMRPISKRFNDPDSSMNSSRSFRRLAWDKPSPTVAYGHREIHIHPDGRRRLSIYEAMRFQGFPHEFVLEGPLSAQVEQVSNAVPPPLAQALAHATIEAMDLSARTTEVSSTLVA</sequence>
<dbReference type="PROSITE" id="PS51679">
    <property type="entry name" value="SAM_MT_C5"/>
    <property type="match status" value="1"/>
</dbReference>
<gene>
    <name evidence="9" type="ORF">EH165_05690</name>
</gene>
<protein>
    <recommendedName>
        <fullName evidence="1">DNA (cytosine-5-)-methyltransferase</fullName>
        <ecNumber evidence="1">2.1.1.37</ecNumber>
    </recommendedName>
</protein>
<reference evidence="9 10" key="1">
    <citation type="submission" date="2018-11" db="EMBL/GenBank/DDBJ databases">
        <authorList>
            <person name="Da X."/>
        </authorList>
    </citation>
    <scope>NUCLEOTIDE SEQUENCE [LARGE SCALE GENOMIC DNA]</scope>
    <source>
        <strain evidence="9 10">S14-144</strain>
    </source>
</reference>
<keyword evidence="2 6" id="KW-0489">Methyltransferase</keyword>
<evidence type="ECO:0000256" key="8">
    <source>
        <dbReference type="SAM" id="MobiDB-lite"/>
    </source>
</evidence>
<dbReference type="InterPro" id="IPR029063">
    <property type="entry name" value="SAM-dependent_MTases_sf"/>
</dbReference>
<dbReference type="InterPro" id="IPR001525">
    <property type="entry name" value="C5_MeTfrase"/>
</dbReference>
<dbReference type="EC" id="2.1.1.37" evidence="1"/>
<dbReference type="EMBL" id="CP034170">
    <property type="protein sequence ID" value="AZI57714.1"/>
    <property type="molecule type" value="Genomic_DNA"/>
</dbReference>
<dbReference type="Gene3D" id="3.40.50.150">
    <property type="entry name" value="Vaccinia Virus protein VP39"/>
    <property type="match status" value="1"/>
</dbReference>
<accession>A0A3G8ZTB2</accession>
<organism evidence="9 10">
    <name type="scientific">Nakamurella antarctica</name>
    <dbReference type="NCBI Taxonomy" id="1902245"/>
    <lineage>
        <taxon>Bacteria</taxon>
        <taxon>Bacillati</taxon>
        <taxon>Actinomycetota</taxon>
        <taxon>Actinomycetes</taxon>
        <taxon>Nakamurellales</taxon>
        <taxon>Nakamurellaceae</taxon>
        <taxon>Nakamurella</taxon>
    </lineage>
</organism>
<reference evidence="9 10" key="2">
    <citation type="submission" date="2018-12" db="EMBL/GenBank/DDBJ databases">
        <title>Nakamurella antarcticus sp. nov., isolated from Antarctica South Shetland Islands soil.</title>
        <authorList>
            <person name="Peng F."/>
        </authorList>
    </citation>
    <scope>NUCLEOTIDE SEQUENCE [LARGE SCALE GENOMIC DNA]</scope>
    <source>
        <strain evidence="9 10">S14-144</strain>
    </source>
</reference>
<evidence type="ECO:0000256" key="2">
    <source>
        <dbReference type="ARBA" id="ARBA00022603"/>
    </source>
</evidence>
<name>A0A3G8ZTB2_9ACTN</name>
<dbReference type="NCBIfam" id="TIGR00675">
    <property type="entry name" value="dcm"/>
    <property type="match status" value="1"/>
</dbReference>
<dbReference type="InterPro" id="IPR050390">
    <property type="entry name" value="C5-Methyltransferase"/>
</dbReference>
<dbReference type="RefSeq" id="WP_124798399.1">
    <property type="nucleotide sequence ID" value="NZ_CP034170.1"/>
</dbReference>
<proteinExistence type="inferred from homology"/>
<dbReference type="Pfam" id="PF00145">
    <property type="entry name" value="DNA_methylase"/>
    <property type="match status" value="1"/>
</dbReference>
<dbReference type="GO" id="GO:0003886">
    <property type="term" value="F:DNA (cytosine-5-)-methyltransferase activity"/>
    <property type="evidence" value="ECO:0007669"/>
    <property type="project" value="UniProtKB-EC"/>
</dbReference>
<dbReference type="GO" id="GO:0032259">
    <property type="term" value="P:methylation"/>
    <property type="evidence" value="ECO:0007669"/>
    <property type="project" value="UniProtKB-KW"/>
</dbReference>
<evidence type="ECO:0000256" key="3">
    <source>
        <dbReference type="ARBA" id="ARBA00022679"/>
    </source>
</evidence>
<dbReference type="PANTHER" id="PTHR10629:SF52">
    <property type="entry name" value="DNA (CYTOSINE-5)-METHYLTRANSFERASE 1"/>
    <property type="match status" value="1"/>
</dbReference>
<evidence type="ECO:0000313" key="9">
    <source>
        <dbReference type="EMBL" id="AZI57714.1"/>
    </source>
</evidence>
<evidence type="ECO:0000256" key="6">
    <source>
        <dbReference type="PROSITE-ProRule" id="PRU01016"/>
    </source>
</evidence>
<keyword evidence="4 6" id="KW-0949">S-adenosyl-L-methionine</keyword>
<dbReference type="AlphaFoldDB" id="A0A3G8ZTB2"/>
<dbReference type="KEGG" id="nak:EH165_05690"/>
<evidence type="ECO:0000256" key="4">
    <source>
        <dbReference type="ARBA" id="ARBA00022691"/>
    </source>
</evidence>
<feature type="region of interest" description="Disordered" evidence="8">
    <location>
        <begin position="224"/>
        <end position="246"/>
    </location>
</feature>
<evidence type="ECO:0000313" key="10">
    <source>
        <dbReference type="Proteomes" id="UP000268084"/>
    </source>
</evidence>
<evidence type="ECO:0000256" key="7">
    <source>
        <dbReference type="RuleBase" id="RU000416"/>
    </source>
</evidence>
<dbReference type="PANTHER" id="PTHR10629">
    <property type="entry name" value="CYTOSINE-SPECIFIC METHYLTRANSFERASE"/>
    <property type="match status" value="1"/>
</dbReference>
<dbReference type="Gene3D" id="3.90.120.10">
    <property type="entry name" value="DNA Methylase, subunit A, domain 2"/>
    <property type="match status" value="1"/>
</dbReference>
<keyword evidence="5" id="KW-0680">Restriction system</keyword>
<keyword evidence="3 6" id="KW-0808">Transferase</keyword>
<evidence type="ECO:0000256" key="5">
    <source>
        <dbReference type="ARBA" id="ARBA00022747"/>
    </source>
</evidence>
<dbReference type="PRINTS" id="PR00105">
    <property type="entry name" value="C5METTRFRASE"/>
</dbReference>
<dbReference type="SUPFAM" id="SSF53335">
    <property type="entry name" value="S-adenosyl-L-methionine-dependent methyltransferases"/>
    <property type="match status" value="1"/>
</dbReference>
<dbReference type="REBASE" id="283395">
    <property type="entry name" value="M.Nsp14144ORF5690P"/>
</dbReference>
<feature type="active site" evidence="6">
    <location>
        <position position="85"/>
    </location>
</feature>
<dbReference type="Proteomes" id="UP000268084">
    <property type="component" value="Chromosome"/>
</dbReference>
<evidence type="ECO:0000256" key="1">
    <source>
        <dbReference type="ARBA" id="ARBA00011975"/>
    </source>
</evidence>
<dbReference type="GO" id="GO:0009307">
    <property type="term" value="P:DNA restriction-modification system"/>
    <property type="evidence" value="ECO:0007669"/>
    <property type="project" value="UniProtKB-KW"/>
</dbReference>